<sequence>MRGVCLIHHRVCVSSSVLLLFHIIRKSVNAADAQKNKENSDGSIFR</sequence>
<organism evidence="1 2">
    <name type="scientific">Desulfonema magnum</name>
    <dbReference type="NCBI Taxonomy" id="45655"/>
    <lineage>
        <taxon>Bacteria</taxon>
        <taxon>Pseudomonadati</taxon>
        <taxon>Thermodesulfobacteriota</taxon>
        <taxon>Desulfobacteria</taxon>
        <taxon>Desulfobacterales</taxon>
        <taxon>Desulfococcaceae</taxon>
        <taxon>Desulfonema</taxon>
    </lineage>
</organism>
<protein>
    <submittedName>
        <fullName evidence="1">Uncharacterized protein</fullName>
    </submittedName>
</protein>
<proteinExistence type="predicted"/>
<reference evidence="1" key="1">
    <citation type="journal article" date="2021" name="Microb. Physiol.">
        <title>Proteogenomic Insights into the Physiology of Marine, Sulfate-Reducing, Filamentous Desulfonema limicola and Desulfonema magnum.</title>
        <authorList>
            <person name="Schnaars V."/>
            <person name="Wohlbrand L."/>
            <person name="Scheve S."/>
            <person name="Hinrichs C."/>
            <person name="Reinhardt R."/>
            <person name="Rabus R."/>
        </authorList>
    </citation>
    <scope>NUCLEOTIDE SEQUENCE</scope>
    <source>
        <strain evidence="1">4be13</strain>
    </source>
</reference>
<name>A0A975BXX1_9BACT</name>
<evidence type="ECO:0000313" key="2">
    <source>
        <dbReference type="Proteomes" id="UP000663722"/>
    </source>
</evidence>
<gene>
    <name evidence="1" type="ORF">dnm_094490</name>
</gene>
<dbReference type="KEGG" id="dmm:dnm_094490"/>
<dbReference type="AlphaFoldDB" id="A0A975BXX1"/>
<keyword evidence="2" id="KW-1185">Reference proteome</keyword>
<accession>A0A975BXX1</accession>
<evidence type="ECO:0000313" key="1">
    <source>
        <dbReference type="EMBL" id="QTA93348.1"/>
    </source>
</evidence>
<dbReference type="Proteomes" id="UP000663722">
    <property type="component" value="Chromosome"/>
</dbReference>
<dbReference type="EMBL" id="CP061800">
    <property type="protein sequence ID" value="QTA93348.1"/>
    <property type="molecule type" value="Genomic_DNA"/>
</dbReference>